<evidence type="ECO:0000313" key="9">
    <source>
        <dbReference type="RefSeq" id="XP_018007727.1"/>
    </source>
</evidence>
<evidence type="ECO:0000256" key="5">
    <source>
        <dbReference type="ARBA" id="ARBA00023136"/>
    </source>
</evidence>
<evidence type="ECO:0000313" key="8">
    <source>
        <dbReference type="Proteomes" id="UP000694843"/>
    </source>
</evidence>
<evidence type="ECO:0000256" key="2">
    <source>
        <dbReference type="ARBA" id="ARBA00010596"/>
    </source>
</evidence>
<comment type="similarity">
    <text evidence="2 6">Belongs to the YIP1 family.</text>
</comment>
<feature type="transmembrane region" description="Helical" evidence="6">
    <location>
        <begin position="218"/>
        <end position="235"/>
    </location>
</feature>
<keyword evidence="4 6" id="KW-1133">Transmembrane helix</keyword>
<dbReference type="OrthoDB" id="411251at2759"/>
<reference evidence="9" key="1">
    <citation type="submission" date="2025-08" db="UniProtKB">
        <authorList>
            <consortium name="RefSeq"/>
        </authorList>
    </citation>
    <scope>IDENTIFICATION</scope>
    <source>
        <tissue evidence="9">Whole organism</tissue>
    </source>
</reference>
<evidence type="ECO:0000256" key="3">
    <source>
        <dbReference type="ARBA" id="ARBA00022692"/>
    </source>
</evidence>
<proteinExistence type="inferred from homology"/>
<keyword evidence="3 6" id="KW-0812">Transmembrane</keyword>
<comment type="subcellular location">
    <subcellularLocation>
        <location evidence="6">Golgi apparatus membrane</location>
        <topology evidence="6">Multi-pass membrane protein</topology>
    </subcellularLocation>
    <subcellularLocation>
        <location evidence="1">Membrane</location>
        <topology evidence="1">Multi-pass membrane protein</topology>
    </subcellularLocation>
</comment>
<dbReference type="KEGG" id="hazt:108665482"/>
<dbReference type="GeneID" id="108665482"/>
<organism evidence="8 9">
    <name type="scientific">Hyalella azteca</name>
    <name type="common">Amphipod</name>
    <dbReference type="NCBI Taxonomy" id="294128"/>
    <lineage>
        <taxon>Eukaryota</taxon>
        <taxon>Metazoa</taxon>
        <taxon>Ecdysozoa</taxon>
        <taxon>Arthropoda</taxon>
        <taxon>Crustacea</taxon>
        <taxon>Multicrustacea</taxon>
        <taxon>Malacostraca</taxon>
        <taxon>Eumalacostraca</taxon>
        <taxon>Peracarida</taxon>
        <taxon>Amphipoda</taxon>
        <taxon>Senticaudata</taxon>
        <taxon>Talitrida</taxon>
        <taxon>Talitroidea</taxon>
        <taxon>Hyalellidae</taxon>
        <taxon>Hyalella</taxon>
    </lineage>
</organism>
<feature type="domain" description="Yip1" evidence="7">
    <location>
        <begin position="82"/>
        <end position="233"/>
    </location>
</feature>
<dbReference type="GO" id="GO:0006888">
    <property type="term" value="P:endoplasmic reticulum to Golgi vesicle-mediated transport"/>
    <property type="evidence" value="ECO:0007669"/>
    <property type="project" value="InterPro"/>
</dbReference>
<dbReference type="OMA" id="IKFYHVL"/>
<feature type="transmembrane region" description="Helical" evidence="6">
    <location>
        <begin position="157"/>
        <end position="179"/>
    </location>
</feature>
<dbReference type="GO" id="GO:0000139">
    <property type="term" value="C:Golgi membrane"/>
    <property type="evidence" value="ECO:0007669"/>
    <property type="project" value="UniProtKB-SubCell"/>
</dbReference>
<dbReference type="RefSeq" id="XP_018007727.1">
    <property type="nucleotide sequence ID" value="XM_018152238.2"/>
</dbReference>
<evidence type="ECO:0000259" key="7">
    <source>
        <dbReference type="Pfam" id="PF04893"/>
    </source>
</evidence>
<name>A0A8B7N1K7_HYAAZ</name>
<feature type="transmembrane region" description="Helical" evidence="6">
    <location>
        <begin position="124"/>
        <end position="145"/>
    </location>
</feature>
<accession>A0A8B7N1K7</accession>
<evidence type="ECO:0000256" key="6">
    <source>
        <dbReference type="RuleBase" id="RU361264"/>
    </source>
</evidence>
<dbReference type="InterPro" id="IPR006977">
    <property type="entry name" value="Yip1_dom"/>
</dbReference>
<evidence type="ECO:0000256" key="1">
    <source>
        <dbReference type="ARBA" id="ARBA00004141"/>
    </source>
</evidence>
<keyword evidence="8" id="KW-1185">Reference proteome</keyword>
<dbReference type="Proteomes" id="UP000694843">
    <property type="component" value="Unplaced"/>
</dbReference>
<gene>
    <name evidence="9" type="primary">LOC108665482</name>
</gene>
<sequence length="239" mass="26420">MSAGNPQHQSLDVEEVNFVDTLSAHNYGDVSGELTLPGTVGREDPSQYNTLDEPIKDTVMRDLKAVGVKFYHVLYPKEKKSLLKEWDLWGPLILCTFLAVMLQGEAQSVVLPDGREIHDGGPQFAEVFIIVWAGAAVVTLNSKLLGGNISFFQSVCVLGYCLLPGCLSLIVCRILLFFSHSTVAFIIRFLVSCLGFAWATFAAMMFLSDSQLQARRGLAVYPIFLFYLVISWLIVSNTS</sequence>
<dbReference type="InterPro" id="IPR045231">
    <property type="entry name" value="Yip1/4-like"/>
</dbReference>
<dbReference type="Pfam" id="PF04893">
    <property type="entry name" value="Yip1"/>
    <property type="match status" value="1"/>
</dbReference>
<feature type="transmembrane region" description="Helical" evidence="6">
    <location>
        <begin position="185"/>
        <end position="206"/>
    </location>
</feature>
<comment type="caution">
    <text evidence="6">Lacks conserved residue(s) required for the propagation of feature annotation.</text>
</comment>
<dbReference type="GO" id="GO:0005802">
    <property type="term" value="C:trans-Golgi network"/>
    <property type="evidence" value="ECO:0007669"/>
    <property type="project" value="TreeGrafter"/>
</dbReference>
<protein>
    <recommendedName>
        <fullName evidence="6">Protein YIPF</fullName>
    </recommendedName>
</protein>
<evidence type="ECO:0000256" key="4">
    <source>
        <dbReference type="ARBA" id="ARBA00022989"/>
    </source>
</evidence>
<dbReference type="PANTHER" id="PTHR21236">
    <property type="entry name" value="GOLGI MEMBRANE PROTEIN YIP1"/>
    <property type="match status" value="1"/>
</dbReference>
<keyword evidence="5 6" id="KW-0472">Membrane</keyword>
<dbReference type="AlphaFoldDB" id="A0A8B7N1K7"/>
<dbReference type="PANTHER" id="PTHR21236:SF1">
    <property type="entry name" value="PROTEIN YIPF6"/>
    <property type="match status" value="1"/>
</dbReference>